<comment type="subcellular location">
    <subcellularLocation>
        <location evidence="1">Nucleus</location>
    </subcellularLocation>
</comment>
<evidence type="ECO:0000256" key="1">
    <source>
        <dbReference type="PROSITE-ProRule" id="PRU00649"/>
    </source>
</evidence>
<name>A0A1R3HEC6_9ROSI</name>
<dbReference type="PROSITE" id="PS51319">
    <property type="entry name" value="TFIIS_N"/>
    <property type="match status" value="1"/>
</dbReference>
<dbReference type="GO" id="GO:0009742">
    <property type="term" value="P:brassinosteroid mediated signaling pathway"/>
    <property type="evidence" value="ECO:0007669"/>
    <property type="project" value="InterPro"/>
</dbReference>
<dbReference type="PANTHER" id="PTHR47350:SF4">
    <property type="entry name" value="PROTEIN IWS1 HOMOLOG 1"/>
    <property type="match status" value="1"/>
</dbReference>
<evidence type="ECO:0000259" key="3">
    <source>
        <dbReference type="PROSITE" id="PS51319"/>
    </source>
</evidence>
<accession>A0A1R3HEC6</accession>
<dbReference type="Gene3D" id="1.20.930.10">
    <property type="entry name" value="Conserved domain common to transcription factors TFIIS, elongin A, CRSP70"/>
    <property type="match status" value="1"/>
</dbReference>
<evidence type="ECO:0000313" key="5">
    <source>
        <dbReference type="Proteomes" id="UP000187203"/>
    </source>
</evidence>
<sequence length="293" mass="34260">MADEINASQPQLQGQNQKRMPEEVFVRVKRQKKVETKSYEEISFFVEKVMAELEIAVEDDVQLNKDGKPAIKKLQNLPFLRDVLGKKRLQSFFVNHGILTLLKNWLEPFPDGSLPNCNVRTEILNILTEFPLHLDQPYQRQQFKESGLGKAIMFLSKYEDEIPSNKRLAQELIDKWSRIIFDKNESYSDVRNSDCVQVPRERKAVPRQFKECDLDFNAKNIQKTKSSQGATRPEPAALVYKVRPQSNWKPVTRPILDESRERILKRLRVSKKYNKRPLQAQKPSAQGRQMFLF</sequence>
<dbReference type="OrthoDB" id="21124at2759"/>
<dbReference type="Pfam" id="PF08711">
    <property type="entry name" value="Med26"/>
    <property type="match status" value="1"/>
</dbReference>
<dbReference type="GO" id="GO:0032784">
    <property type="term" value="P:regulation of DNA-templated transcription elongation"/>
    <property type="evidence" value="ECO:0007669"/>
    <property type="project" value="InterPro"/>
</dbReference>
<feature type="region of interest" description="Disordered" evidence="2">
    <location>
        <begin position="274"/>
        <end position="293"/>
    </location>
</feature>
<protein>
    <recommendedName>
        <fullName evidence="3">TFIIS N-terminal domain-containing protein</fullName>
    </recommendedName>
</protein>
<dbReference type="PANTHER" id="PTHR47350">
    <property type="entry name" value="PROTEIN IWS1 HOMOLOG 1"/>
    <property type="match status" value="1"/>
</dbReference>
<evidence type="ECO:0000313" key="4">
    <source>
        <dbReference type="EMBL" id="OMO68690.1"/>
    </source>
</evidence>
<dbReference type="GO" id="GO:0005634">
    <property type="term" value="C:nucleus"/>
    <property type="evidence" value="ECO:0007669"/>
    <property type="project" value="UniProtKB-SubCell"/>
</dbReference>
<comment type="caution">
    <text evidence="4">The sequence shown here is derived from an EMBL/GenBank/DDBJ whole genome shotgun (WGS) entry which is preliminary data.</text>
</comment>
<keyword evidence="1" id="KW-0539">Nucleus</keyword>
<feature type="domain" description="TFIIS N-terminal" evidence="3">
    <location>
        <begin position="100"/>
        <end position="183"/>
    </location>
</feature>
<gene>
    <name evidence="4" type="ORF">COLO4_29486</name>
</gene>
<dbReference type="EMBL" id="AWUE01020366">
    <property type="protein sequence ID" value="OMO68690.1"/>
    <property type="molecule type" value="Genomic_DNA"/>
</dbReference>
<reference evidence="5" key="1">
    <citation type="submission" date="2013-09" db="EMBL/GenBank/DDBJ databases">
        <title>Corchorus olitorius genome sequencing.</title>
        <authorList>
            <person name="Alam M."/>
            <person name="Haque M.S."/>
            <person name="Islam M.S."/>
            <person name="Emdad E.M."/>
            <person name="Islam M.M."/>
            <person name="Ahmed B."/>
            <person name="Halim A."/>
            <person name="Hossen Q.M.M."/>
            <person name="Hossain M.Z."/>
            <person name="Ahmed R."/>
            <person name="Khan M.M."/>
            <person name="Islam R."/>
            <person name="Rashid M.M."/>
            <person name="Khan S.A."/>
            <person name="Rahman M.S."/>
            <person name="Alam M."/>
            <person name="Yahiya A.S."/>
            <person name="Khan M.S."/>
            <person name="Azam M.S."/>
            <person name="Haque T."/>
            <person name="Lashkar M.Z.H."/>
            <person name="Akhand A.I."/>
            <person name="Morshed G."/>
            <person name="Roy S."/>
            <person name="Uddin K.S."/>
            <person name="Rabeya T."/>
            <person name="Hossain A.S."/>
            <person name="Chowdhury A."/>
            <person name="Snigdha A.R."/>
            <person name="Mortoza M.S."/>
            <person name="Matin S.A."/>
            <person name="Hoque S.M.E."/>
            <person name="Islam M.K."/>
            <person name="Roy D.K."/>
            <person name="Haider R."/>
            <person name="Moosa M.M."/>
            <person name="Elias S.M."/>
            <person name="Hasan A.M."/>
            <person name="Jahan S."/>
            <person name="Shafiuddin M."/>
            <person name="Mahmood N."/>
            <person name="Shommy N.S."/>
        </authorList>
    </citation>
    <scope>NUCLEOTIDE SEQUENCE [LARGE SCALE GENOMIC DNA]</scope>
    <source>
        <strain evidence="5">cv. O-4</strain>
    </source>
</reference>
<dbReference type="InterPro" id="IPR044204">
    <property type="entry name" value="IWS1/2"/>
</dbReference>
<dbReference type="AlphaFoldDB" id="A0A1R3HEC6"/>
<proteinExistence type="predicted"/>
<evidence type="ECO:0000256" key="2">
    <source>
        <dbReference type="SAM" id="MobiDB-lite"/>
    </source>
</evidence>
<dbReference type="InterPro" id="IPR017923">
    <property type="entry name" value="TFIIS_N"/>
</dbReference>
<organism evidence="4 5">
    <name type="scientific">Corchorus olitorius</name>
    <dbReference type="NCBI Taxonomy" id="93759"/>
    <lineage>
        <taxon>Eukaryota</taxon>
        <taxon>Viridiplantae</taxon>
        <taxon>Streptophyta</taxon>
        <taxon>Embryophyta</taxon>
        <taxon>Tracheophyta</taxon>
        <taxon>Spermatophyta</taxon>
        <taxon>Magnoliopsida</taxon>
        <taxon>eudicotyledons</taxon>
        <taxon>Gunneridae</taxon>
        <taxon>Pentapetalae</taxon>
        <taxon>rosids</taxon>
        <taxon>malvids</taxon>
        <taxon>Malvales</taxon>
        <taxon>Malvaceae</taxon>
        <taxon>Grewioideae</taxon>
        <taxon>Apeibeae</taxon>
        <taxon>Corchorus</taxon>
    </lineage>
</organism>
<dbReference type="Proteomes" id="UP000187203">
    <property type="component" value="Unassembled WGS sequence"/>
</dbReference>
<dbReference type="STRING" id="93759.A0A1R3HEC6"/>
<dbReference type="InterPro" id="IPR035441">
    <property type="entry name" value="TFIIS/LEDGF_dom_sf"/>
</dbReference>
<keyword evidence="5" id="KW-1185">Reference proteome</keyword>